<dbReference type="InterPro" id="IPR000515">
    <property type="entry name" value="MetI-like"/>
</dbReference>
<protein>
    <recommendedName>
        <fullName evidence="11">Sulfate transport system permease protein CysW</fullName>
    </recommendedName>
</protein>
<dbReference type="STRING" id="1076937.SAMN04488120_104171"/>
<dbReference type="Gene3D" id="1.10.3720.10">
    <property type="entry name" value="MetI-like"/>
    <property type="match status" value="1"/>
</dbReference>
<evidence type="ECO:0000256" key="13">
    <source>
        <dbReference type="SAM" id="Phobius"/>
    </source>
</evidence>
<gene>
    <name evidence="15" type="ORF">SAMN04488120_104171</name>
</gene>
<sequence>MNTVSDGLPQSPPPSPPGIQHHPAPLIERNSAITEPAWVRWSLILVALLFLLGFLLLPLVTVFVEALRNGWSAYLAALTEPDALAAIRLTLLTAAIAVTANLIFGLAAAWAIAKFEFRGKSLLITLIDLPFSVSPVVAGLIYILIFGAHGWAGPWLMDHGIKVAFAVPGIVLATIFVTFPFIARELIPLMQEQGTEYEQAALSLGASGWQTFWHVTLPNIRWGLLYGVLLCNARAMGEFGAVSVISGHIRGQTNTMPLHVEILYNEYQFSAAFAVASLLALLALLTLGVKAWLEWRHADQLAATRRH</sequence>
<feature type="transmembrane region" description="Helical" evidence="13">
    <location>
        <begin position="38"/>
        <end position="64"/>
    </location>
</feature>
<dbReference type="FunFam" id="1.10.3720.10:FF:000015">
    <property type="entry name" value="Sulfate ABC transporter, permease CysW"/>
    <property type="match status" value="1"/>
</dbReference>
<evidence type="ECO:0000256" key="5">
    <source>
        <dbReference type="ARBA" id="ARBA00022519"/>
    </source>
</evidence>
<evidence type="ECO:0000256" key="6">
    <source>
        <dbReference type="ARBA" id="ARBA00022692"/>
    </source>
</evidence>
<dbReference type="EMBL" id="FOOC01000004">
    <property type="protein sequence ID" value="SFF44575.1"/>
    <property type="molecule type" value="Genomic_DNA"/>
</dbReference>
<feature type="domain" description="ABC transmembrane type-1" evidence="14">
    <location>
        <begin position="87"/>
        <end position="290"/>
    </location>
</feature>
<evidence type="ECO:0000256" key="2">
    <source>
        <dbReference type="ARBA" id="ARBA00011779"/>
    </source>
</evidence>
<evidence type="ECO:0000256" key="3">
    <source>
        <dbReference type="ARBA" id="ARBA00022448"/>
    </source>
</evidence>
<dbReference type="Pfam" id="PF00528">
    <property type="entry name" value="BPD_transp_1"/>
    <property type="match status" value="1"/>
</dbReference>
<evidence type="ECO:0000313" key="16">
    <source>
        <dbReference type="Proteomes" id="UP000199771"/>
    </source>
</evidence>
<dbReference type="NCBIfam" id="TIGR00969">
    <property type="entry name" value="3a0106s02"/>
    <property type="match status" value="1"/>
</dbReference>
<comment type="function">
    <text evidence="10">Part of the ABC transporter complex CysAWTP (TC 3.A.1.6.1) involved in sulfate/thiosulfate import. Probably responsible for the translocation of the substrate across the membrane.</text>
</comment>
<keyword evidence="8" id="KW-0764">Sulfate transport</keyword>
<keyword evidence="7 13" id="KW-1133">Transmembrane helix</keyword>
<evidence type="ECO:0000259" key="14">
    <source>
        <dbReference type="PROSITE" id="PS50928"/>
    </source>
</evidence>
<feature type="region of interest" description="Disordered" evidence="12">
    <location>
        <begin position="1"/>
        <end position="21"/>
    </location>
</feature>
<dbReference type="InterPro" id="IPR035906">
    <property type="entry name" value="MetI-like_sf"/>
</dbReference>
<dbReference type="RefSeq" id="WP_091532780.1">
    <property type="nucleotide sequence ID" value="NZ_FOOC01000004.1"/>
</dbReference>
<dbReference type="PROSITE" id="PS50928">
    <property type="entry name" value="ABC_TM1"/>
    <property type="match status" value="1"/>
</dbReference>
<evidence type="ECO:0000256" key="7">
    <source>
        <dbReference type="ARBA" id="ARBA00022989"/>
    </source>
</evidence>
<evidence type="ECO:0000256" key="11">
    <source>
        <dbReference type="ARBA" id="ARBA00067681"/>
    </source>
</evidence>
<keyword evidence="4" id="KW-1003">Cell membrane</keyword>
<dbReference type="PANTHER" id="PTHR30406">
    <property type="entry name" value="SULFATE TRANSPORT SYSTEM PERMEASE PROTEIN"/>
    <property type="match status" value="1"/>
</dbReference>
<keyword evidence="16" id="KW-1185">Reference proteome</keyword>
<feature type="transmembrane region" description="Helical" evidence="13">
    <location>
        <begin position="165"/>
        <end position="183"/>
    </location>
</feature>
<keyword evidence="6 13" id="KW-0812">Transmembrane</keyword>
<keyword evidence="5" id="KW-0997">Cell inner membrane</keyword>
<accession>A0A1I2IQI5</accession>
<dbReference type="Proteomes" id="UP000199771">
    <property type="component" value="Unassembled WGS sequence"/>
</dbReference>
<proteinExistence type="predicted"/>
<comment type="subunit">
    <text evidence="2">The complex is composed of two ATP-binding proteins (CysA), two transmembrane proteins (CysT and CysW) and a solute-binding protein (CysP).</text>
</comment>
<dbReference type="InterPro" id="IPR005667">
    <property type="entry name" value="Sulph_transpt2"/>
</dbReference>
<reference evidence="15 16" key="1">
    <citation type="submission" date="2016-10" db="EMBL/GenBank/DDBJ databases">
        <authorList>
            <person name="de Groot N.N."/>
        </authorList>
    </citation>
    <scope>NUCLEOTIDE SEQUENCE [LARGE SCALE GENOMIC DNA]</scope>
    <source>
        <strain evidence="15 16">DSM 23609</strain>
    </source>
</reference>
<name>A0A1I2IQI5_9GAMM</name>
<evidence type="ECO:0000256" key="9">
    <source>
        <dbReference type="ARBA" id="ARBA00023136"/>
    </source>
</evidence>
<feature type="transmembrane region" description="Helical" evidence="13">
    <location>
        <begin position="122"/>
        <end position="145"/>
    </location>
</feature>
<keyword evidence="9 13" id="KW-0472">Membrane</keyword>
<dbReference type="CDD" id="cd06261">
    <property type="entry name" value="TM_PBP2"/>
    <property type="match status" value="1"/>
</dbReference>
<dbReference type="AlphaFoldDB" id="A0A1I2IQI5"/>
<dbReference type="InterPro" id="IPR011866">
    <property type="entry name" value="CysW_permease"/>
</dbReference>
<evidence type="ECO:0000256" key="12">
    <source>
        <dbReference type="SAM" id="MobiDB-lite"/>
    </source>
</evidence>
<feature type="transmembrane region" description="Helical" evidence="13">
    <location>
        <begin position="269"/>
        <end position="293"/>
    </location>
</feature>
<dbReference type="SUPFAM" id="SSF161098">
    <property type="entry name" value="MetI-like"/>
    <property type="match status" value="1"/>
</dbReference>
<keyword evidence="3" id="KW-0813">Transport</keyword>
<evidence type="ECO:0000256" key="1">
    <source>
        <dbReference type="ARBA" id="ARBA00004429"/>
    </source>
</evidence>
<feature type="transmembrane region" description="Helical" evidence="13">
    <location>
        <begin position="84"/>
        <end position="110"/>
    </location>
</feature>
<dbReference type="PANTHER" id="PTHR30406:SF1">
    <property type="entry name" value="SULFATE TRANSPORT SYSTEM PERMEASE PROTEIN CYSW"/>
    <property type="match status" value="1"/>
</dbReference>
<dbReference type="NCBIfam" id="TIGR02140">
    <property type="entry name" value="permease_CysW"/>
    <property type="match status" value="1"/>
</dbReference>
<evidence type="ECO:0000256" key="10">
    <source>
        <dbReference type="ARBA" id="ARBA00025323"/>
    </source>
</evidence>
<dbReference type="GO" id="GO:0015419">
    <property type="term" value="F:ABC-type sulfate transporter activity"/>
    <property type="evidence" value="ECO:0007669"/>
    <property type="project" value="InterPro"/>
</dbReference>
<dbReference type="GO" id="GO:0005886">
    <property type="term" value="C:plasma membrane"/>
    <property type="evidence" value="ECO:0007669"/>
    <property type="project" value="UniProtKB-SubCell"/>
</dbReference>
<comment type="subcellular location">
    <subcellularLocation>
        <location evidence="1">Cell inner membrane</location>
        <topology evidence="1">Multi-pass membrane protein</topology>
    </subcellularLocation>
</comment>
<evidence type="ECO:0000256" key="8">
    <source>
        <dbReference type="ARBA" id="ARBA00023032"/>
    </source>
</evidence>
<evidence type="ECO:0000256" key="4">
    <source>
        <dbReference type="ARBA" id="ARBA00022475"/>
    </source>
</evidence>
<dbReference type="OrthoDB" id="9774448at2"/>
<organism evidence="15 16">
    <name type="scientific">Fontimonas thermophila</name>
    <dbReference type="NCBI Taxonomy" id="1076937"/>
    <lineage>
        <taxon>Bacteria</taxon>
        <taxon>Pseudomonadati</taxon>
        <taxon>Pseudomonadota</taxon>
        <taxon>Gammaproteobacteria</taxon>
        <taxon>Nevskiales</taxon>
        <taxon>Nevskiaceae</taxon>
        <taxon>Fontimonas</taxon>
    </lineage>
</organism>
<evidence type="ECO:0000313" key="15">
    <source>
        <dbReference type="EMBL" id="SFF44575.1"/>
    </source>
</evidence>